<comment type="caution">
    <text evidence="5">The sequence shown here is derived from an EMBL/GenBank/DDBJ whole genome shotgun (WGS) entry which is preliminary data.</text>
</comment>
<dbReference type="Gene3D" id="3.30.70.2450">
    <property type="match status" value="1"/>
</dbReference>
<dbReference type="InterPro" id="IPR002938">
    <property type="entry name" value="FAD-bd"/>
</dbReference>
<evidence type="ECO:0000256" key="2">
    <source>
        <dbReference type="ARBA" id="ARBA00022630"/>
    </source>
</evidence>
<dbReference type="InterPro" id="IPR036188">
    <property type="entry name" value="FAD/NAD-bd_sf"/>
</dbReference>
<keyword evidence="2" id="KW-0285">Flavoprotein</keyword>
<evidence type="ECO:0000256" key="3">
    <source>
        <dbReference type="ARBA" id="ARBA00022827"/>
    </source>
</evidence>
<gene>
    <name evidence="5" type="ORF">C7440_1505</name>
</gene>
<dbReference type="PANTHER" id="PTHR43004:SF19">
    <property type="entry name" value="BINDING MONOOXYGENASE, PUTATIVE (JCVI)-RELATED"/>
    <property type="match status" value="1"/>
</dbReference>
<keyword evidence="6" id="KW-1185">Reference proteome</keyword>
<dbReference type="AlphaFoldDB" id="A0A2U1CLX9"/>
<feature type="domain" description="FAD-binding" evidence="4">
    <location>
        <begin position="30"/>
        <end position="371"/>
    </location>
</feature>
<dbReference type="RefSeq" id="WP_017523933.1">
    <property type="nucleotide sequence ID" value="NZ_JACCEX010000002.1"/>
</dbReference>
<dbReference type="SUPFAM" id="SSF51905">
    <property type="entry name" value="FAD/NAD(P)-binding domain"/>
    <property type="match status" value="1"/>
</dbReference>
<dbReference type="Gene3D" id="3.40.30.120">
    <property type="match status" value="1"/>
</dbReference>
<dbReference type="EMBL" id="QEKO01000002">
    <property type="protein sequence ID" value="PVY62016.1"/>
    <property type="molecule type" value="Genomic_DNA"/>
</dbReference>
<protein>
    <submittedName>
        <fullName evidence="5">3-(3-hydroxy-phenyl)propionate hydroxylase</fullName>
    </submittedName>
</protein>
<dbReference type="STRING" id="1231391.GCA_000308195_01572"/>
<dbReference type="PANTHER" id="PTHR43004">
    <property type="entry name" value="TRK SYSTEM POTASSIUM UPTAKE PROTEIN"/>
    <property type="match status" value="1"/>
</dbReference>
<dbReference type="PRINTS" id="PR00420">
    <property type="entry name" value="RNGMNOXGNASE"/>
</dbReference>
<reference evidence="5 6" key="1">
    <citation type="submission" date="2018-04" db="EMBL/GenBank/DDBJ databases">
        <title>Genomic Encyclopedia of Type Strains, Phase IV (KMG-IV): sequencing the most valuable type-strain genomes for metagenomic binning, comparative biology and taxonomic classification.</title>
        <authorList>
            <person name="Goeker M."/>
        </authorList>
    </citation>
    <scope>NUCLEOTIDE SEQUENCE [LARGE SCALE GENOMIC DNA]</scope>
    <source>
        <strain evidence="5 6">DSM 10065</strain>
    </source>
</reference>
<proteinExistence type="predicted"/>
<dbReference type="GO" id="GO:0016709">
    <property type="term" value="F:oxidoreductase activity, acting on paired donors, with incorporation or reduction of molecular oxygen, NAD(P)H as one donor, and incorporation of one atom of oxygen"/>
    <property type="evidence" value="ECO:0007669"/>
    <property type="project" value="UniProtKB-ARBA"/>
</dbReference>
<dbReference type="Pfam" id="PF01494">
    <property type="entry name" value="FAD_binding_3"/>
    <property type="match status" value="1"/>
</dbReference>
<organism evidence="5 6">
    <name type="scientific">Pusillimonas noertemannii</name>
    <dbReference type="NCBI Taxonomy" id="305977"/>
    <lineage>
        <taxon>Bacteria</taxon>
        <taxon>Pseudomonadati</taxon>
        <taxon>Pseudomonadota</taxon>
        <taxon>Betaproteobacteria</taxon>
        <taxon>Burkholderiales</taxon>
        <taxon>Alcaligenaceae</taxon>
        <taxon>Pusillimonas</taxon>
    </lineage>
</organism>
<accession>A0A2U1CLX9</accession>
<dbReference type="GO" id="GO:0071949">
    <property type="term" value="F:FAD binding"/>
    <property type="evidence" value="ECO:0007669"/>
    <property type="project" value="InterPro"/>
</dbReference>
<comment type="cofactor">
    <cofactor evidence="1">
        <name>FAD</name>
        <dbReference type="ChEBI" id="CHEBI:57692"/>
    </cofactor>
</comment>
<dbReference type="InterPro" id="IPR050641">
    <property type="entry name" value="RIFMO-like"/>
</dbReference>
<dbReference type="Proteomes" id="UP000246145">
    <property type="component" value="Unassembled WGS sequence"/>
</dbReference>
<evidence type="ECO:0000256" key="1">
    <source>
        <dbReference type="ARBA" id="ARBA00001974"/>
    </source>
</evidence>
<evidence type="ECO:0000313" key="6">
    <source>
        <dbReference type="Proteomes" id="UP000246145"/>
    </source>
</evidence>
<name>A0A2U1CLX9_9BURK</name>
<dbReference type="NCBIfam" id="NF006002">
    <property type="entry name" value="PRK08132.1"/>
    <property type="match status" value="1"/>
</dbReference>
<keyword evidence="3" id="KW-0274">FAD</keyword>
<dbReference type="OrthoDB" id="3443359at2"/>
<evidence type="ECO:0000313" key="5">
    <source>
        <dbReference type="EMBL" id="PVY62016.1"/>
    </source>
</evidence>
<evidence type="ECO:0000259" key="4">
    <source>
        <dbReference type="Pfam" id="PF01494"/>
    </source>
</evidence>
<dbReference type="Gene3D" id="3.50.50.60">
    <property type="entry name" value="FAD/NAD(P)-binding domain"/>
    <property type="match status" value="1"/>
</dbReference>
<sequence>MVSTALKPYPFEFVKRKSVWHDKGRVERQPVVIAGGGVAGLTLALALAVQGVRSVVLEADDSVCFGSRAICISRRSLEIFERLGIAGALLDKGLAWTSGRSFYRQQEVLHFSMPQDDDQHLPPMINIQQYYVEEFLVRALEKHAGLVDIRWSSRLIGLEQRSGSVVVEVEHEGRRHTLEGEWLAACDGGRSTVRDALGLSLRGTAYEGAYVIADIELETNLPTERLAWFDPPSNPGETILMHRQPDNIWRIDYQIGKDEDPEKAVLPENVLPRIQAHLEMIDETGKWAPLWISLYRANALALEHFRHERVFFVGDAAHLVPIFGVRGANSAIDDADNLAWKLAHVVGRGAGEELLDSYSSERAHAARENLQQGMKSTEFMAPPSNGFQLMRRAVLSLASKAPGVRPLINPRQTSAIRYAESSALAQHDDEELFRHGPQRGSVLQNLPLRLIDAKGRQSSIHLTQLLRPGEYLLLVFGNGPDAACEASRAVKELPAEWAVRLLFVCSSMLEPVAQEHVVDSGARMAALYDAEPGTAYLVRPDGYVFGRWRSLSASVLATALCSMSGGAVKEAWHD</sequence>